<feature type="binding site" evidence="1">
    <location>
        <position position="41"/>
    </location>
    <ligand>
        <name>Zn(2+)</name>
        <dbReference type="ChEBI" id="CHEBI:29105"/>
        <note>catalytic</note>
    </ligand>
</feature>
<organism evidence="4 5">
    <name type="scientific">Dryococelus australis</name>
    <dbReference type="NCBI Taxonomy" id="614101"/>
    <lineage>
        <taxon>Eukaryota</taxon>
        <taxon>Metazoa</taxon>
        <taxon>Ecdysozoa</taxon>
        <taxon>Arthropoda</taxon>
        <taxon>Hexapoda</taxon>
        <taxon>Insecta</taxon>
        <taxon>Pterygota</taxon>
        <taxon>Neoptera</taxon>
        <taxon>Polyneoptera</taxon>
        <taxon>Phasmatodea</taxon>
        <taxon>Verophasmatodea</taxon>
        <taxon>Anareolatae</taxon>
        <taxon>Phasmatidae</taxon>
        <taxon>Eurycanthinae</taxon>
        <taxon>Dryococelus</taxon>
    </lineage>
</organism>
<name>A0ABQ9I2S9_9NEOP</name>
<evidence type="ECO:0000313" key="4">
    <source>
        <dbReference type="EMBL" id="KAJ8890676.1"/>
    </source>
</evidence>
<evidence type="ECO:0000256" key="1">
    <source>
        <dbReference type="PROSITE-ProRule" id="PRU01211"/>
    </source>
</evidence>
<dbReference type="InterPro" id="IPR024079">
    <property type="entry name" value="MetalloPept_cat_dom_sf"/>
</dbReference>
<dbReference type="PANTHER" id="PTHR10127">
    <property type="entry name" value="DISCOIDIN, CUB, EGF, LAMININ , AND ZINC METALLOPROTEASE DOMAIN CONTAINING"/>
    <property type="match status" value="1"/>
</dbReference>
<accession>A0ABQ9I2S9</accession>
<protein>
    <recommendedName>
        <fullName evidence="2">Metalloendopeptidase</fullName>
        <ecNumber evidence="2">3.4.24.-</ecNumber>
    </recommendedName>
</protein>
<dbReference type="SUPFAM" id="SSF55486">
    <property type="entry name" value="Metalloproteases ('zincins'), catalytic domain"/>
    <property type="match status" value="1"/>
</dbReference>
<dbReference type="CDD" id="cd04280">
    <property type="entry name" value="ZnMc_astacin_like"/>
    <property type="match status" value="1"/>
</dbReference>
<gene>
    <name evidence="4" type="ORF">PR048_010185</name>
</gene>
<keyword evidence="1 2" id="KW-0862">Zinc</keyword>
<keyword evidence="1 2" id="KW-0645">Protease</keyword>
<evidence type="ECO:0000256" key="2">
    <source>
        <dbReference type="RuleBase" id="RU361183"/>
    </source>
</evidence>
<feature type="active site" evidence="1">
    <location>
        <position position="42"/>
    </location>
</feature>
<feature type="binding site" evidence="1">
    <location>
        <position position="51"/>
    </location>
    <ligand>
        <name>Zn(2+)</name>
        <dbReference type="ChEBI" id="CHEBI:29105"/>
        <note>catalytic</note>
    </ligand>
</feature>
<sequence length="158" mass="18394">MNVLDRCWSHVGRRGGPQLVSLQPPDGRSRNCLGSEGRAIHELMHTLGLFHEQARADRDTYVRVHEDNICKGYKKNFKKQSLENTTYAFEYDYNSIMHYGKYFFSKKRGKPTITAKLGKKVRLGQRRAMSKTDCLKVNHLYNCLKSRRYYTLCNVLGI</sequence>
<comment type="caution">
    <text evidence="4">The sequence shown here is derived from an EMBL/GenBank/DDBJ whole genome shotgun (WGS) entry which is preliminary data.</text>
</comment>
<evidence type="ECO:0000313" key="5">
    <source>
        <dbReference type="Proteomes" id="UP001159363"/>
    </source>
</evidence>
<dbReference type="EC" id="3.4.24.-" evidence="2"/>
<reference evidence="4 5" key="1">
    <citation type="submission" date="2023-02" db="EMBL/GenBank/DDBJ databases">
        <title>LHISI_Scaffold_Assembly.</title>
        <authorList>
            <person name="Stuart O.P."/>
            <person name="Cleave R."/>
            <person name="Magrath M.J.L."/>
            <person name="Mikheyev A.S."/>
        </authorList>
    </citation>
    <scope>NUCLEOTIDE SEQUENCE [LARGE SCALE GENOMIC DNA]</scope>
    <source>
        <strain evidence="4">Daus_M_001</strain>
        <tissue evidence="4">Leg muscle</tissue>
    </source>
</reference>
<feature type="binding site" evidence="1">
    <location>
        <position position="45"/>
    </location>
    <ligand>
        <name>Zn(2+)</name>
        <dbReference type="ChEBI" id="CHEBI:29105"/>
        <note>catalytic</note>
    </ligand>
</feature>
<evidence type="ECO:0000259" key="3">
    <source>
        <dbReference type="PROSITE" id="PS51864"/>
    </source>
</evidence>
<keyword evidence="1 2" id="KW-0378">Hydrolase</keyword>
<dbReference type="PANTHER" id="PTHR10127:SF859">
    <property type="entry name" value="METALLOENDOPEPTIDASE"/>
    <property type="match status" value="1"/>
</dbReference>
<keyword evidence="5" id="KW-1185">Reference proteome</keyword>
<feature type="domain" description="Peptidase M12A" evidence="3">
    <location>
        <begin position="1"/>
        <end position="144"/>
    </location>
</feature>
<dbReference type="Pfam" id="PF01400">
    <property type="entry name" value="Astacin"/>
    <property type="match status" value="1"/>
</dbReference>
<dbReference type="PRINTS" id="PR00480">
    <property type="entry name" value="ASTACIN"/>
</dbReference>
<proteinExistence type="predicted"/>
<dbReference type="PROSITE" id="PS51864">
    <property type="entry name" value="ASTACIN"/>
    <property type="match status" value="1"/>
</dbReference>
<dbReference type="Proteomes" id="UP001159363">
    <property type="component" value="Chromosome 3"/>
</dbReference>
<dbReference type="InterPro" id="IPR034035">
    <property type="entry name" value="Astacin-like_dom"/>
</dbReference>
<keyword evidence="1 2" id="KW-0479">Metal-binding</keyword>
<dbReference type="EMBL" id="JARBHB010000003">
    <property type="protein sequence ID" value="KAJ8890676.1"/>
    <property type="molecule type" value="Genomic_DNA"/>
</dbReference>
<keyword evidence="1 2" id="KW-0482">Metalloprotease</keyword>
<dbReference type="Gene3D" id="3.40.390.10">
    <property type="entry name" value="Collagenase (Catalytic Domain)"/>
    <property type="match status" value="1"/>
</dbReference>
<comment type="cofactor">
    <cofactor evidence="1 2">
        <name>Zn(2+)</name>
        <dbReference type="ChEBI" id="CHEBI:29105"/>
    </cofactor>
    <text evidence="1 2">Binds 1 zinc ion per subunit.</text>
</comment>
<dbReference type="InterPro" id="IPR001506">
    <property type="entry name" value="Peptidase_M12A"/>
</dbReference>
<comment type="caution">
    <text evidence="1">Lacks conserved residue(s) required for the propagation of feature annotation.</text>
</comment>